<organism evidence="3">
    <name type="scientific">Picea sitchensis</name>
    <name type="common">Sitka spruce</name>
    <name type="synonym">Pinus sitchensis</name>
    <dbReference type="NCBI Taxonomy" id="3332"/>
    <lineage>
        <taxon>Eukaryota</taxon>
        <taxon>Viridiplantae</taxon>
        <taxon>Streptophyta</taxon>
        <taxon>Embryophyta</taxon>
        <taxon>Tracheophyta</taxon>
        <taxon>Spermatophyta</taxon>
        <taxon>Pinopsida</taxon>
        <taxon>Pinidae</taxon>
        <taxon>Conifers I</taxon>
        <taxon>Pinales</taxon>
        <taxon>Pinaceae</taxon>
        <taxon>Picea</taxon>
    </lineage>
</organism>
<feature type="transmembrane region" description="Helical" evidence="2">
    <location>
        <begin position="119"/>
        <end position="140"/>
    </location>
</feature>
<keyword evidence="2" id="KW-1133">Transmembrane helix</keyword>
<name>A9P0U1_PICSI</name>
<evidence type="ECO:0000256" key="2">
    <source>
        <dbReference type="SAM" id="Phobius"/>
    </source>
</evidence>
<reference evidence="3" key="1">
    <citation type="journal article" date="2008" name="BMC Genomics">
        <title>A conifer genomics resource of 200,000 spruce (Picea spp.) ESTs and 6,464 high-quality, sequence-finished full-length cDNAs for Sitka spruce (Picea sitchensis).</title>
        <authorList>
            <person name="Ralph S.G."/>
            <person name="Chun H.J."/>
            <person name="Kolosova N."/>
            <person name="Cooper D."/>
            <person name="Oddy C."/>
            <person name="Ritland C.E."/>
            <person name="Kirkpatrick R."/>
            <person name="Moore R."/>
            <person name="Barber S."/>
            <person name="Holt R.A."/>
            <person name="Jones S.J."/>
            <person name="Marra M.A."/>
            <person name="Douglas C.J."/>
            <person name="Ritland K."/>
            <person name="Bohlmann J."/>
        </authorList>
    </citation>
    <scope>NUCLEOTIDE SEQUENCE</scope>
    <source>
        <tissue evidence="3">Green portion of the leader tissue</tissue>
    </source>
</reference>
<keyword evidence="2" id="KW-0812">Transmembrane</keyword>
<keyword evidence="2" id="KW-0472">Membrane</keyword>
<evidence type="ECO:0000256" key="1">
    <source>
        <dbReference type="SAM" id="MobiDB-lite"/>
    </source>
</evidence>
<feature type="compositionally biased region" description="Polar residues" evidence="1">
    <location>
        <begin position="59"/>
        <end position="74"/>
    </location>
</feature>
<proteinExistence type="evidence at transcript level"/>
<evidence type="ECO:0000313" key="3">
    <source>
        <dbReference type="EMBL" id="ABK26502.1"/>
    </source>
</evidence>
<feature type="region of interest" description="Disordered" evidence="1">
    <location>
        <begin position="50"/>
        <end position="74"/>
    </location>
</feature>
<dbReference type="EMBL" id="EF087249">
    <property type="protein sequence ID" value="ABK26502.1"/>
    <property type="molecule type" value="mRNA"/>
</dbReference>
<dbReference type="OMA" id="DYTERMH"/>
<protein>
    <submittedName>
        <fullName evidence="3">Uncharacterized protein</fullName>
    </submittedName>
</protein>
<dbReference type="AlphaFoldDB" id="A9P0U1"/>
<sequence length="141" mass="15816">MAFSNTFSGGILCSLHEPRVPIRYAPVTSLSCSTKRSAFTVRATQDDYAVTESRKNTKSHSPPNASTNNAAKTSTSAEHKKSWYIAGLRLPEFLLPSSSGESVQDFIHRAESSIERTIFNFRFFLLFWLFQALSQAHFFVS</sequence>
<accession>A9P0U1</accession>